<dbReference type="FunFam" id="2.60.120.10:FF:000026">
    <property type="entry name" value="Homogentisate 1,2-dioxygenase"/>
    <property type="match status" value="1"/>
</dbReference>
<accession>A0A0K8RJ82</accession>
<comment type="similarity">
    <text evidence="4">Belongs to the homogentisate dioxygenase family.</text>
</comment>
<dbReference type="AlphaFoldDB" id="A0A0K8RJ82"/>
<name>A0A0K8RJ82_IXORI</name>
<dbReference type="Pfam" id="PF20510">
    <property type="entry name" value="HgmA_N"/>
    <property type="match status" value="1"/>
</dbReference>
<dbReference type="InterPro" id="IPR005708">
    <property type="entry name" value="Homogentis_dOase"/>
</dbReference>
<evidence type="ECO:0000259" key="19">
    <source>
        <dbReference type="Pfam" id="PF20510"/>
    </source>
</evidence>
<comment type="pathway">
    <text evidence="3">Amino-acid degradation; L-phenylalanine degradation; acetoacetate and fumarate from L-phenylalanine: step 4/6.</text>
</comment>
<sequence>MSKKDELHYLTGFGNEFASEDPRCPGSLPEGQNSPQECPYGLYAEQLSGTAFTAPRETNKRSWLYRIRPSVQHSPFLKYPSSTTIDWNANHPNPNQMRWMPFDIPDQTKGDVDFVDGLNTICGAGDPKTRHGIAVHIYCCNMSMKDKAMYNSDGDFLIVPQQGGLSILTEFGRLRVEPNEICVIQQGMRFQVSVSGPSRGYVLEVYDNHFVLPNLGPIGANGLANPRDFKTPTAWFEDREVSNFAIVSKYQGFFFQATQDHSPFDVVAWHGNYAPYKYDLDNFMTVNTVSFDHCDPSIFTVLTCPSLKPGTAIADFVIFPPRWAVAERTFRPPYYHRNCMSEFMGLITGKYEAKEKGFQPGGATLHSMMTPHGPDAQCYEQNRKGKLVPQRIAEGSMAFMFESSLSMAVTKWGESVCDKLDLDYYKCWQAMAKNFDLSWKPPKQE</sequence>
<dbReference type="GO" id="GO:0004411">
    <property type="term" value="F:homogentisate 1,2-dioxygenase activity"/>
    <property type="evidence" value="ECO:0007669"/>
    <property type="project" value="UniProtKB-EC"/>
</dbReference>
<dbReference type="Pfam" id="PF04209">
    <property type="entry name" value="HgmA_C"/>
    <property type="match status" value="1"/>
</dbReference>
<evidence type="ECO:0000256" key="10">
    <source>
        <dbReference type="ARBA" id="ARBA00023002"/>
    </source>
</evidence>
<evidence type="ECO:0000256" key="4">
    <source>
        <dbReference type="ARBA" id="ARBA00007757"/>
    </source>
</evidence>
<keyword evidence="9 20" id="KW-0223">Dioxygenase</keyword>
<keyword evidence="7 17" id="KW-0479">Metal-binding</keyword>
<dbReference type="InterPro" id="IPR046452">
    <property type="entry name" value="HgmA_N"/>
</dbReference>
<dbReference type="NCBIfam" id="TIGR01015">
    <property type="entry name" value="hmgA"/>
    <property type="match status" value="1"/>
</dbReference>
<keyword evidence="11 17" id="KW-0408">Iron</keyword>
<evidence type="ECO:0000256" key="12">
    <source>
        <dbReference type="ARBA" id="ARBA00023232"/>
    </source>
</evidence>
<comment type="cofactor">
    <cofactor evidence="2 17">
        <name>Fe cation</name>
        <dbReference type="ChEBI" id="CHEBI:24875"/>
    </cofactor>
</comment>
<evidence type="ECO:0000313" key="20">
    <source>
        <dbReference type="EMBL" id="JAA70958.1"/>
    </source>
</evidence>
<proteinExistence type="evidence at transcript level"/>
<keyword evidence="10" id="KW-0560">Oxidoreductase</keyword>
<protein>
    <recommendedName>
        <fullName evidence="6">Homogentisate 1,2-dioxygenase</fullName>
        <ecNumber evidence="5">1.13.11.5</ecNumber>
    </recommendedName>
    <alternativeName>
        <fullName evidence="13">Homogentisate oxygenase</fullName>
    </alternativeName>
    <alternativeName>
        <fullName evidence="14">Homogentisic acid oxidase</fullName>
    </alternativeName>
    <alternativeName>
        <fullName evidence="15">Homogentisicase</fullName>
    </alternativeName>
</protein>
<feature type="binding site" evidence="17">
    <location>
        <position position="372"/>
    </location>
    <ligand>
        <name>homogentisate</name>
        <dbReference type="ChEBI" id="CHEBI:16169"/>
    </ligand>
</feature>
<dbReference type="UniPathway" id="UPA00139">
    <property type="reaction ID" value="UER00339"/>
</dbReference>
<evidence type="ECO:0000256" key="2">
    <source>
        <dbReference type="ARBA" id="ARBA00001962"/>
    </source>
</evidence>
<evidence type="ECO:0000256" key="14">
    <source>
        <dbReference type="ARBA" id="ARBA00030437"/>
    </source>
</evidence>
<dbReference type="InterPro" id="IPR014710">
    <property type="entry name" value="RmlC-like_jellyroll"/>
</dbReference>
<dbReference type="InterPro" id="IPR046451">
    <property type="entry name" value="HgmA_C"/>
</dbReference>
<dbReference type="GO" id="GO:0005737">
    <property type="term" value="C:cytoplasm"/>
    <property type="evidence" value="ECO:0007669"/>
    <property type="project" value="TreeGrafter"/>
</dbReference>
<evidence type="ECO:0000256" key="11">
    <source>
        <dbReference type="ARBA" id="ARBA00023004"/>
    </source>
</evidence>
<feature type="binding site" evidence="17">
    <location>
        <position position="351"/>
    </location>
    <ligand>
        <name>homogentisate</name>
        <dbReference type="ChEBI" id="CHEBI:16169"/>
    </ligand>
</feature>
<evidence type="ECO:0000256" key="17">
    <source>
        <dbReference type="PIRSR" id="PIRSR605708-2"/>
    </source>
</evidence>
<evidence type="ECO:0000256" key="6">
    <source>
        <dbReference type="ARBA" id="ARBA00018757"/>
    </source>
</evidence>
<keyword evidence="12" id="KW-0585">Phenylalanine catabolism</keyword>
<evidence type="ECO:0000256" key="8">
    <source>
        <dbReference type="ARBA" id="ARBA00022878"/>
    </source>
</evidence>
<feature type="binding site" evidence="17">
    <location>
        <position position="342"/>
    </location>
    <ligand>
        <name>Fe cation</name>
        <dbReference type="ChEBI" id="CHEBI:24875"/>
    </ligand>
</feature>
<organism evidence="20">
    <name type="scientific">Ixodes ricinus</name>
    <name type="common">Common tick</name>
    <name type="synonym">Acarus ricinus</name>
    <dbReference type="NCBI Taxonomy" id="34613"/>
    <lineage>
        <taxon>Eukaryota</taxon>
        <taxon>Metazoa</taxon>
        <taxon>Ecdysozoa</taxon>
        <taxon>Arthropoda</taxon>
        <taxon>Chelicerata</taxon>
        <taxon>Arachnida</taxon>
        <taxon>Acari</taxon>
        <taxon>Parasitiformes</taxon>
        <taxon>Ixodida</taxon>
        <taxon>Ixodoidea</taxon>
        <taxon>Ixodidae</taxon>
        <taxon>Ixodinae</taxon>
        <taxon>Ixodes</taxon>
    </lineage>
</organism>
<dbReference type="EC" id="1.13.11.5" evidence="5"/>
<feature type="domain" description="Homogentisate 1,2-dioxygenase C-terminal" evidence="18">
    <location>
        <begin position="282"/>
        <end position="435"/>
    </location>
</feature>
<feature type="binding site" evidence="17">
    <location>
        <position position="372"/>
    </location>
    <ligand>
        <name>Fe cation</name>
        <dbReference type="ChEBI" id="CHEBI:24875"/>
    </ligand>
</feature>
<evidence type="ECO:0000256" key="16">
    <source>
        <dbReference type="PIRSR" id="PIRSR605708-1"/>
    </source>
</evidence>
<evidence type="ECO:0000256" key="3">
    <source>
        <dbReference type="ARBA" id="ARBA00004704"/>
    </source>
</evidence>
<reference evidence="20" key="1">
    <citation type="submission" date="2012-12" db="EMBL/GenBank/DDBJ databases">
        <title>Identification and characterization of a phenylalanine ammonia-lyase gene family in Isatis indigotica Fort.</title>
        <authorList>
            <person name="Liu Q."/>
            <person name="Chen J."/>
            <person name="Zhou X."/>
            <person name="Di P."/>
            <person name="Xiao Y."/>
            <person name="Xuan H."/>
            <person name="Zhang L."/>
            <person name="Chen W."/>
        </authorList>
    </citation>
    <scope>NUCLEOTIDE SEQUENCE</scope>
    <source>
        <tissue evidence="20">Salivary gland</tissue>
    </source>
</reference>
<dbReference type="PANTHER" id="PTHR11056">
    <property type="entry name" value="HOMOGENTISATE 1,2-DIOXYGENASE"/>
    <property type="match status" value="1"/>
</dbReference>
<dbReference type="CDD" id="cd07000">
    <property type="entry name" value="cupin_HGO_N"/>
    <property type="match status" value="1"/>
</dbReference>
<feature type="active site" description="Proton acceptor" evidence="16">
    <location>
        <position position="293"/>
    </location>
</feature>
<evidence type="ECO:0000256" key="1">
    <source>
        <dbReference type="ARBA" id="ARBA00000076"/>
    </source>
</evidence>
<dbReference type="EMBL" id="GADI01002850">
    <property type="protein sequence ID" value="JAA70958.1"/>
    <property type="molecule type" value="mRNA"/>
</dbReference>
<dbReference type="GO" id="GO:0046872">
    <property type="term" value="F:metal ion binding"/>
    <property type="evidence" value="ECO:0007669"/>
    <property type="project" value="UniProtKB-KW"/>
</dbReference>
<dbReference type="Gene3D" id="2.60.120.10">
    <property type="entry name" value="Jelly Rolls"/>
    <property type="match status" value="1"/>
</dbReference>
<evidence type="ECO:0000256" key="9">
    <source>
        <dbReference type="ARBA" id="ARBA00022964"/>
    </source>
</evidence>
<feature type="domain" description="Homogentisate 1,2-dioxygenase N-terminal" evidence="19">
    <location>
        <begin position="8"/>
        <end position="280"/>
    </location>
</feature>
<evidence type="ECO:0000256" key="5">
    <source>
        <dbReference type="ARBA" id="ARBA00013127"/>
    </source>
</evidence>
<evidence type="ECO:0000259" key="18">
    <source>
        <dbReference type="Pfam" id="PF04209"/>
    </source>
</evidence>
<feature type="binding site" evidence="17">
    <location>
        <position position="336"/>
    </location>
    <ligand>
        <name>Fe cation</name>
        <dbReference type="ChEBI" id="CHEBI:24875"/>
    </ligand>
</feature>
<dbReference type="PANTHER" id="PTHR11056:SF0">
    <property type="entry name" value="HOMOGENTISATE 1,2-DIOXYGENASE"/>
    <property type="match status" value="1"/>
</dbReference>
<dbReference type="GO" id="GO:0006559">
    <property type="term" value="P:L-phenylalanine catabolic process"/>
    <property type="evidence" value="ECO:0007669"/>
    <property type="project" value="UniProtKB-UniPathway"/>
</dbReference>
<comment type="catalytic activity">
    <reaction evidence="1">
        <text>homogentisate + O2 = 4-maleylacetoacetate + H(+)</text>
        <dbReference type="Rhea" id="RHEA:15449"/>
        <dbReference type="ChEBI" id="CHEBI:15378"/>
        <dbReference type="ChEBI" id="CHEBI:15379"/>
        <dbReference type="ChEBI" id="CHEBI:16169"/>
        <dbReference type="ChEBI" id="CHEBI:17105"/>
        <dbReference type="EC" id="1.13.11.5"/>
    </reaction>
</comment>
<evidence type="ECO:0000256" key="15">
    <source>
        <dbReference type="ARBA" id="ARBA00033225"/>
    </source>
</evidence>
<dbReference type="GO" id="GO:0006572">
    <property type="term" value="P:L-tyrosine catabolic process"/>
    <property type="evidence" value="ECO:0007669"/>
    <property type="project" value="UniProtKB-KW"/>
</dbReference>
<keyword evidence="8" id="KW-0828">Tyrosine catabolism</keyword>
<dbReference type="SUPFAM" id="SSF51182">
    <property type="entry name" value="RmlC-like cupins"/>
    <property type="match status" value="1"/>
</dbReference>
<evidence type="ECO:0000256" key="13">
    <source>
        <dbReference type="ARBA" id="ARBA00030235"/>
    </source>
</evidence>
<evidence type="ECO:0000256" key="7">
    <source>
        <dbReference type="ARBA" id="ARBA00022723"/>
    </source>
</evidence>
<dbReference type="InterPro" id="IPR011051">
    <property type="entry name" value="RmlC_Cupin_sf"/>
</dbReference>